<feature type="transmembrane region" description="Helical" evidence="6">
    <location>
        <begin position="243"/>
        <end position="276"/>
    </location>
</feature>
<dbReference type="Pfam" id="PF03772">
    <property type="entry name" value="Competence"/>
    <property type="match status" value="1"/>
</dbReference>
<evidence type="ECO:0000259" key="7">
    <source>
        <dbReference type="SMART" id="SM00849"/>
    </source>
</evidence>
<dbReference type="InterPro" id="IPR052159">
    <property type="entry name" value="Competence_DNA_uptake"/>
</dbReference>
<protein>
    <submittedName>
        <fullName evidence="8">DNA internalization-related competence protein ComEC/Rec2</fullName>
    </submittedName>
</protein>
<dbReference type="CDD" id="cd07731">
    <property type="entry name" value="ComA-like_MBL-fold"/>
    <property type="match status" value="1"/>
</dbReference>
<evidence type="ECO:0000256" key="6">
    <source>
        <dbReference type="SAM" id="Phobius"/>
    </source>
</evidence>
<dbReference type="NCBIfam" id="TIGR00360">
    <property type="entry name" value="ComEC_N-term"/>
    <property type="match status" value="1"/>
</dbReference>
<evidence type="ECO:0000256" key="2">
    <source>
        <dbReference type="ARBA" id="ARBA00022475"/>
    </source>
</evidence>
<keyword evidence="2" id="KW-1003">Cell membrane</keyword>
<dbReference type="EMBL" id="CP051151">
    <property type="protein sequence ID" value="QLY39467.1"/>
    <property type="molecule type" value="Genomic_DNA"/>
</dbReference>
<dbReference type="GO" id="GO:0030420">
    <property type="term" value="P:establishment of competence for transformation"/>
    <property type="evidence" value="ECO:0007669"/>
    <property type="project" value="InterPro"/>
</dbReference>
<feature type="transmembrane region" description="Helical" evidence="6">
    <location>
        <begin position="418"/>
        <end position="438"/>
    </location>
</feature>
<dbReference type="AlphaFoldDB" id="A0A7L6N2L5"/>
<evidence type="ECO:0000256" key="4">
    <source>
        <dbReference type="ARBA" id="ARBA00022989"/>
    </source>
</evidence>
<keyword evidence="3 6" id="KW-0812">Transmembrane</keyword>
<evidence type="ECO:0000256" key="5">
    <source>
        <dbReference type="ARBA" id="ARBA00023136"/>
    </source>
</evidence>
<feature type="transmembrane region" description="Helical" evidence="6">
    <location>
        <begin position="52"/>
        <end position="69"/>
    </location>
</feature>
<feature type="transmembrane region" description="Helical" evidence="6">
    <location>
        <begin position="444"/>
        <end position="461"/>
    </location>
</feature>
<dbReference type="NCBIfam" id="TIGR00361">
    <property type="entry name" value="ComEC_Rec2"/>
    <property type="match status" value="1"/>
</dbReference>
<dbReference type="InterPro" id="IPR036866">
    <property type="entry name" value="RibonucZ/Hydroxyglut_hydro"/>
</dbReference>
<name>A0A7L6N2L5_9MOLU</name>
<dbReference type="GO" id="GO:0005886">
    <property type="term" value="C:plasma membrane"/>
    <property type="evidence" value="ECO:0007669"/>
    <property type="project" value="UniProtKB-SubCell"/>
</dbReference>
<dbReference type="SUPFAM" id="SSF56281">
    <property type="entry name" value="Metallo-hydrolase/oxidoreductase"/>
    <property type="match status" value="1"/>
</dbReference>
<evidence type="ECO:0000256" key="3">
    <source>
        <dbReference type="ARBA" id="ARBA00022692"/>
    </source>
</evidence>
<dbReference type="PANTHER" id="PTHR30619:SF7">
    <property type="entry name" value="BETA-LACTAMASE DOMAIN PROTEIN"/>
    <property type="match status" value="1"/>
</dbReference>
<dbReference type="InterPro" id="IPR004477">
    <property type="entry name" value="ComEC_N"/>
</dbReference>
<feature type="transmembrane region" description="Helical" evidence="6">
    <location>
        <begin position="335"/>
        <end position="351"/>
    </location>
</feature>
<reference evidence="8 9" key="1">
    <citation type="submission" date="2020-04" db="EMBL/GenBank/DDBJ databases">
        <authorList>
            <person name="Zheng R.K."/>
            <person name="Sun C.M."/>
        </authorList>
    </citation>
    <scope>NUCLEOTIDE SEQUENCE [LARGE SCALE GENOMIC DNA]</scope>
    <source>
        <strain evidence="9">zrk29</strain>
    </source>
</reference>
<feature type="domain" description="Metallo-beta-lactamase" evidence="7">
    <location>
        <begin position="477"/>
        <end position="656"/>
    </location>
</feature>
<proteinExistence type="predicted"/>
<dbReference type="Proteomes" id="UP000512167">
    <property type="component" value="Chromosome"/>
</dbReference>
<evidence type="ECO:0000313" key="8">
    <source>
        <dbReference type="EMBL" id="QLY39467.1"/>
    </source>
</evidence>
<dbReference type="InterPro" id="IPR035681">
    <property type="entry name" value="ComA-like_MBL"/>
</dbReference>
<keyword evidence="5 6" id="KW-0472">Membrane</keyword>
<sequence>MKILKTILQSNASKYIHIVFILSLALYIRKQPLILMAVFVYSVVLFKKRKSLLYLSMFILFLVIIRLSLIDHRINEPIPLQAKVLKVDVDSLLVKSKYKYLVYLDDTSFYYPGMTLKINGQYRELDIKNLPNSFNYSLYLKSQGIQAVIDVESIRVLDNQKSIFYLQYALQNWIDKTYDGHIQTYLNLFILGDKSYLNQEIYSASLDIGISHLYAISGMHLGLIILMLQTILNQFYLDRKTHLLLMCFFLIIYNIITGFSISLIRASLLFVLVFAFKKTSNKLSALDYLTVIFIGFLLYQPYLIYYIGFQLSFLMTFVIIVFSKLTYKKSKIKQLYILSALAYVFSLPIILSANHKIGLMNIIYNPIFIIFVMTFLLPGTFVILIYPPFKIIYTHFIQTYEKAILFGQSYNLYIDYSFFNGMMIPLYWLLLVVSISVLYKGKKFKLLASLWLFFIILNSSANSISMISRVSILDVNQGDAIFIESNHCKAIIDTGNVDDYNSLINYIKGRNINQIDILFISHPHQDHYGEVKDLVNEIHVNRIYVSRYINTIDKESQIIAKKGDQIICKKQVFSIIHSNIDDNNENNNSLVIYTKIHNDGWLFTGDIESKVEAMIIKEFQMDIKHLKLAHHGSDTSSTDAFLNAYKPKYAYVSVGRNDYGMPSKNVLSRLNAHQVRLYSTYEIGSIEVNYIGKFTFTTTYIDGKKTYRFNK</sequence>
<dbReference type="KEGG" id="tbk:HF295_00760"/>
<feature type="transmembrane region" description="Helical" evidence="6">
    <location>
        <begin position="363"/>
        <end position="386"/>
    </location>
</feature>
<feature type="transmembrane region" description="Helical" evidence="6">
    <location>
        <begin position="20"/>
        <end position="46"/>
    </location>
</feature>
<dbReference type="SMART" id="SM00849">
    <property type="entry name" value="Lactamase_B"/>
    <property type="match status" value="1"/>
</dbReference>
<keyword evidence="4 6" id="KW-1133">Transmembrane helix</keyword>
<dbReference type="RefSeq" id="WP_312031936.1">
    <property type="nucleotide sequence ID" value="NZ_CP051151.1"/>
</dbReference>
<comment type="subcellular location">
    <subcellularLocation>
        <location evidence="1">Cell membrane</location>
        <topology evidence="1">Multi-pass membrane protein</topology>
    </subcellularLocation>
</comment>
<feature type="transmembrane region" description="Helical" evidence="6">
    <location>
        <begin position="213"/>
        <end position="237"/>
    </location>
</feature>
<gene>
    <name evidence="8" type="ORF">HF295_00760</name>
</gene>
<dbReference type="Gene3D" id="3.60.15.10">
    <property type="entry name" value="Ribonuclease Z/Hydroxyacylglutathione hydrolase-like"/>
    <property type="match status" value="1"/>
</dbReference>
<keyword evidence="9" id="KW-1185">Reference proteome</keyword>
<evidence type="ECO:0000256" key="1">
    <source>
        <dbReference type="ARBA" id="ARBA00004651"/>
    </source>
</evidence>
<dbReference type="PANTHER" id="PTHR30619">
    <property type="entry name" value="DNA INTERNALIZATION/COMPETENCE PROTEIN COMEC/REC2"/>
    <property type="match status" value="1"/>
</dbReference>
<organism evidence="8 9">
    <name type="scientific">Hujiaoplasma nucleasis</name>
    <dbReference type="NCBI Taxonomy" id="2725268"/>
    <lineage>
        <taxon>Bacteria</taxon>
        <taxon>Bacillati</taxon>
        <taxon>Mycoplasmatota</taxon>
        <taxon>Mollicutes</taxon>
        <taxon>Candidatus Izemoplasmatales</taxon>
        <taxon>Hujiaoplasmataceae</taxon>
        <taxon>Hujiaoplasma</taxon>
    </lineage>
</organism>
<dbReference type="InterPro" id="IPR004797">
    <property type="entry name" value="Competence_ComEC/Rec2"/>
</dbReference>
<dbReference type="InterPro" id="IPR001279">
    <property type="entry name" value="Metallo-B-lactamas"/>
</dbReference>
<accession>A0A7L6N2L5</accession>
<dbReference type="Pfam" id="PF00753">
    <property type="entry name" value="Lactamase_B"/>
    <property type="match status" value="1"/>
</dbReference>
<evidence type="ECO:0000313" key="9">
    <source>
        <dbReference type="Proteomes" id="UP000512167"/>
    </source>
</evidence>
<feature type="transmembrane region" description="Helical" evidence="6">
    <location>
        <begin position="305"/>
        <end position="323"/>
    </location>
</feature>